<keyword evidence="3" id="KW-1185">Reference proteome</keyword>
<dbReference type="Pfam" id="PF03061">
    <property type="entry name" value="4HBT"/>
    <property type="match status" value="1"/>
</dbReference>
<comment type="caution">
    <text evidence="2">The sequence shown here is derived from an EMBL/GenBank/DDBJ whole genome shotgun (WGS) entry which is preliminary data.</text>
</comment>
<dbReference type="RefSeq" id="WP_362775643.1">
    <property type="nucleotide sequence ID" value="NZ_JBHSBC010000045.1"/>
</dbReference>
<organism evidence="2 3">
    <name type="scientific">Streptosporangium jomthongense</name>
    <dbReference type="NCBI Taxonomy" id="1193683"/>
    <lineage>
        <taxon>Bacteria</taxon>
        <taxon>Bacillati</taxon>
        <taxon>Actinomycetota</taxon>
        <taxon>Actinomycetes</taxon>
        <taxon>Streptosporangiales</taxon>
        <taxon>Streptosporangiaceae</taxon>
        <taxon>Streptosporangium</taxon>
    </lineage>
</organism>
<evidence type="ECO:0000259" key="1">
    <source>
        <dbReference type="Pfam" id="PF03061"/>
    </source>
</evidence>
<dbReference type="PANTHER" id="PTHR31793:SF24">
    <property type="entry name" value="LONG-CHAIN ACYL-COA THIOESTERASE FADM"/>
    <property type="match status" value="1"/>
</dbReference>
<sequence>MTTALLPGHVHPVQIHFEDLDAMGVVHNARYVLLLERALSGYWAARGWAFDPSEPHFADLFFVVREFSVTYHAPISKVGEASVHFWVEHLGTTSLVYGFRVLSADMSVVHAEGRRVQVKLDPATLRPSPISPDLREAVGPLLCPAP</sequence>
<dbReference type="Proteomes" id="UP001595698">
    <property type="component" value="Unassembled WGS sequence"/>
</dbReference>
<dbReference type="InterPro" id="IPR006683">
    <property type="entry name" value="Thioestr_dom"/>
</dbReference>
<evidence type="ECO:0000313" key="2">
    <source>
        <dbReference type="EMBL" id="MFC3985308.1"/>
    </source>
</evidence>
<proteinExistence type="predicted"/>
<name>A0ABV8FD13_9ACTN</name>
<protein>
    <submittedName>
        <fullName evidence="2">Thioesterase family protein</fullName>
    </submittedName>
</protein>
<accession>A0ABV8FD13</accession>
<dbReference type="SUPFAM" id="SSF54637">
    <property type="entry name" value="Thioesterase/thiol ester dehydrase-isomerase"/>
    <property type="match status" value="1"/>
</dbReference>
<dbReference type="PANTHER" id="PTHR31793">
    <property type="entry name" value="4-HYDROXYBENZOYL-COA THIOESTERASE FAMILY MEMBER"/>
    <property type="match status" value="1"/>
</dbReference>
<dbReference type="EMBL" id="JBHSBC010000045">
    <property type="protein sequence ID" value="MFC3985308.1"/>
    <property type="molecule type" value="Genomic_DNA"/>
</dbReference>
<dbReference type="InterPro" id="IPR050563">
    <property type="entry name" value="4-hydroxybenzoyl-CoA_TE"/>
</dbReference>
<gene>
    <name evidence="2" type="ORF">ACFOYY_34620</name>
</gene>
<dbReference type="Gene3D" id="3.10.129.10">
    <property type="entry name" value="Hotdog Thioesterase"/>
    <property type="match status" value="1"/>
</dbReference>
<dbReference type="CDD" id="cd00586">
    <property type="entry name" value="4HBT"/>
    <property type="match status" value="1"/>
</dbReference>
<evidence type="ECO:0000313" key="3">
    <source>
        <dbReference type="Proteomes" id="UP001595698"/>
    </source>
</evidence>
<reference evidence="3" key="1">
    <citation type="journal article" date="2019" name="Int. J. Syst. Evol. Microbiol.">
        <title>The Global Catalogue of Microorganisms (GCM) 10K type strain sequencing project: providing services to taxonomists for standard genome sequencing and annotation.</title>
        <authorList>
            <consortium name="The Broad Institute Genomics Platform"/>
            <consortium name="The Broad Institute Genome Sequencing Center for Infectious Disease"/>
            <person name="Wu L."/>
            <person name="Ma J."/>
        </authorList>
    </citation>
    <scope>NUCLEOTIDE SEQUENCE [LARGE SCALE GENOMIC DNA]</scope>
    <source>
        <strain evidence="3">TBRC 7912</strain>
    </source>
</reference>
<feature type="domain" description="Thioesterase" evidence="1">
    <location>
        <begin position="23"/>
        <end position="107"/>
    </location>
</feature>
<dbReference type="InterPro" id="IPR029069">
    <property type="entry name" value="HotDog_dom_sf"/>
</dbReference>